<name>A0A941IH94_9ACTN</name>
<sequence>MAVESARNGPVDLAYETVGPPGGEPLLLIMGLDSPMRWWPDGFCAELADRGFTVARFDNRDTGRSTRTAGRPCSAAGRAGAGYSALDMIEDARAVLDALAWPDAHVVGQSMGASIAIGLGLHHPGRVRTVTTLSALPRGFRLAEVARYVDPVGLARMARVTARRPRTRQQLLRQHVALARMQAAGSQPFDERWATETARQVLADGPSDPAASARQLAAIRTGSRLLRHPERLGVPLLAIHGAEDPLVRPSAAAALARAVPGGRAIVFGDMGHEVPRRLWPALADAISRNASRARILAQ</sequence>
<dbReference type="RefSeq" id="WP_212516629.1">
    <property type="nucleotide sequence ID" value="NZ_JAGSOH010000006.1"/>
</dbReference>
<protein>
    <submittedName>
        <fullName evidence="2">Alpha/beta hydrolase</fullName>
    </submittedName>
</protein>
<dbReference type="PANTHER" id="PTHR43433:SF5">
    <property type="entry name" value="AB HYDROLASE-1 DOMAIN-CONTAINING PROTEIN"/>
    <property type="match status" value="1"/>
</dbReference>
<gene>
    <name evidence="2" type="ORF">KDK95_04110</name>
</gene>
<evidence type="ECO:0000313" key="3">
    <source>
        <dbReference type="Proteomes" id="UP000676325"/>
    </source>
</evidence>
<evidence type="ECO:0000313" key="2">
    <source>
        <dbReference type="EMBL" id="MBR7825477.1"/>
    </source>
</evidence>
<dbReference type="SUPFAM" id="SSF53474">
    <property type="entry name" value="alpha/beta-Hydrolases"/>
    <property type="match status" value="1"/>
</dbReference>
<proteinExistence type="predicted"/>
<dbReference type="GO" id="GO:0004806">
    <property type="term" value="F:triacylglycerol lipase activity"/>
    <property type="evidence" value="ECO:0007669"/>
    <property type="project" value="TreeGrafter"/>
</dbReference>
<dbReference type="InterPro" id="IPR029058">
    <property type="entry name" value="AB_hydrolase_fold"/>
</dbReference>
<keyword evidence="3" id="KW-1185">Reference proteome</keyword>
<organism evidence="2 3">
    <name type="scientific">Actinospica acidithermotolerans</name>
    <dbReference type="NCBI Taxonomy" id="2828514"/>
    <lineage>
        <taxon>Bacteria</taxon>
        <taxon>Bacillati</taxon>
        <taxon>Actinomycetota</taxon>
        <taxon>Actinomycetes</taxon>
        <taxon>Catenulisporales</taxon>
        <taxon>Actinospicaceae</taxon>
        <taxon>Actinospica</taxon>
    </lineage>
</organism>
<dbReference type="InterPro" id="IPR050471">
    <property type="entry name" value="AB_hydrolase"/>
</dbReference>
<dbReference type="InterPro" id="IPR000073">
    <property type="entry name" value="AB_hydrolase_1"/>
</dbReference>
<dbReference type="GO" id="GO:0046503">
    <property type="term" value="P:glycerolipid catabolic process"/>
    <property type="evidence" value="ECO:0007669"/>
    <property type="project" value="TreeGrafter"/>
</dbReference>
<accession>A0A941IH94</accession>
<dbReference type="Gene3D" id="3.40.50.1820">
    <property type="entry name" value="alpha/beta hydrolase"/>
    <property type="match status" value="1"/>
</dbReference>
<dbReference type="Proteomes" id="UP000676325">
    <property type="component" value="Unassembled WGS sequence"/>
</dbReference>
<feature type="domain" description="AB hydrolase-1" evidence="1">
    <location>
        <begin position="38"/>
        <end position="274"/>
    </location>
</feature>
<keyword evidence="2" id="KW-0378">Hydrolase</keyword>
<dbReference type="PANTHER" id="PTHR43433">
    <property type="entry name" value="HYDROLASE, ALPHA/BETA FOLD FAMILY PROTEIN"/>
    <property type="match status" value="1"/>
</dbReference>
<dbReference type="AlphaFoldDB" id="A0A941IH94"/>
<comment type="caution">
    <text evidence="2">The sequence shown here is derived from an EMBL/GenBank/DDBJ whole genome shotgun (WGS) entry which is preliminary data.</text>
</comment>
<reference evidence="2" key="1">
    <citation type="submission" date="2021-04" db="EMBL/GenBank/DDBJ databases">
        <title>Genome based classification of Actinospica acidithermotolerans sp. nov., an actinobacterium isolated from an Indonesian hot spring.</title>
        <authorList>
            <person name="Kusuma A.B."/>
            <person name="Putra K.E."/>
            <person name="Nafisah S."/>
            <person name="Loh J."/>
            <person name="Nouioui I."/>
            <person name="Goodfellow M."/>
        </authorList>
    </citation>
    <scope>NUCLEOTIDE SEQUENCE</scope>
    <source>
        <strain evidence="2">MGRD01-02</strain>
    </source>
</reference>
<evidence type="ECO:0000259" key="1">
    <source>
        <dbReference type="Pfam" id="PF00561"/>
    </source>
</evidence>
<dbReference type="EMBL" id="JAGSOH010000006">
    <property type="protein sequence ID" value="MBR7825477.1"/>
    <property type="molecule type" value="Genomic_DNA"/>
</dbReference>
<dbReference type="Pfam" id="PF00561">
    <property type="entry name" value="Abhydrolase_1"/>
    <property type="match status" value="1"/>
</dbReference>